<feature type="compositionally biased region" description="Basic and acidic residues" evidence="3">
    <location>
        <begin position="219"/>
        <end position="228"/>
    </location>
</feature>
<dbReference type="Pfam" id="PF01399">
    <property type="entry name" value="PCI"/>
    <property type="match status" value="1"/>
</dbReference>
<dbReference type="EMBL" id="KN880576">
    <property type="protein sequence ID" value="KIY65822.1"/>
    <property type="molecule type" value="Genomic_DNA"/>
</dbReference>
<comment type="similarity">
    <text evidence="1">Belongs to the CSN7/EIF3M family. CSN7 subfamily.</text>
</comment>
<proteinExistence type="inferred from homology"/>
<accession>A0A0D7B5Q5</accession>
<evidence type="ECO:0000313" key="6">
    <source>
        <dbReference type="Proteomes" id="UP000054007"/>
    </source>
</evidence>
<dbReference type="PROSITE" id="PS50250">
    <property type="entry name" value="PCI"/>
    <property type="match status" value="1"/>
</dbReference>
<feature type="domain" description="PCI" evidence="4">
    <location>
        <begin position="1"/>
        <end position="158"/>
    </location>
</feature>
<dbReference type="GO" id="GO:0008180">
    <property type="term" value="C:COP9 signalosome"/>
    <property type="evidence" value="ECO:0007669"/>
    <property type="project" value="UniProtKB-KW"/>
</dbReference>
<feature type="compositionally biased region" description="Basic and acidic residues" evidence="3">
    <location>
        <begin position="246"/>
        <end position="276"/>
    </location>
</feature>
<dbReference type="AlphaFoldDB" id="A0A0D7B5Q5"/>
<feature type="region of interest" description="Disordered" evidence="3">
    <location>
        <begin position="219"/>
        <end position="283"/>
    </location>
</feature>
<evidence type="ECO:0000259" key="4">
    <source>
        <dbReference type="PROSITE" id="PS50250"/>
    </source>
</evidence>
<dbReference type="OrthoDB" id="10265275at2759"/>
<feature type="compositionally biased region" description="Polar residues" evidence="3">
    <location>
        <begin position="233"/>
        <end position="245"/>
    </location>
</feature>
<dbReference type="Pfam" id="PF22061">
    <property type="entry name" value="CSN7_HB_subdom"/>
    <property type="match status" value="1"/>
</dbReference>
<dbReference type="InterPro" id="IPR000717">
    <property type="entry name" value="PCI_dom"/>
</dbReference>
<dbReference type="STRING" id="1314674.A0A0D7B5Q5"/>
<dbReference type="PANTHER" id="PTHR15350">
    <property type="entry name" value="COP9 SIGNALOSOME COMPLEX SUBUNIT 7/DENDRITIC CELL PROTEIN GA17"/>
    <property type="match status" value="1"/>
</dbReference>
<evidence type="ECO:0000256" key="2">
    <source>
        <dbReference type="ARBA" id="ARBA00022790"/>
    </source>
</evidence>
<reference evidence="5 6" key="1">
    <citation type="journal article" date="2015" name="Fungal Genet. Biol.">
        <title>Evolution of novel wood decay mechanisms in Agaricales revealed by the genome sequences of Fistulina hepatica and Cylindrobasidium torrendii.</title>
        <authorList>
            <person name="Floudas D."/>
            <person name="Held B.W."/>
            <person name="Riley R."/>
            <person name="Nagy L.G."/>
            <person name="Koehler G."/>
            <person name="Ransdell A.S."/>
            <person name="Younus H."/>
            <person name="Chow J."/>
            <person name="Chiniquy J."/>
            <person name="Lipzen A."/>
            <person name="Tritt A."/>
            <person name="Sun H."/>
            <person name="Haridas S."/>
            <person name="LaButti K."/>
            <person name="Ohm R.A."/>
            <person name="Kues U."/>
            <person name="Blanchette R.A."/>
            <person name="Grigoriev I.V."/>
            <person name="Minto R.E."/>
            <person name="Hibbett D.S."/>
        </authorList>
    </citation>
    <scope>NUCLEOTIDE SEQUENCE [LARGE SCALE GENOMIC DNA]</scope>
    <source>
        <strain evidence="5 6">FP15055 ss-10</strain>
    </source>
</reference>
<dbReference type="InterPro" id="IPR045237">
    <property type="entry name" value="COPS7/eIF3m"/>
</dbReference>
<dbReference type="SMART" id="SM00088">
    <property type="entry name" value="PINT"/>
    <property type="match status" value="1"/>
</dbReference>
<gene>
    <name evidence="5" type="ORF">CYLTODRAFT_424018</name>
</gene>
<keyword evidence="2" id="KW-0736">Signalosome</keyword>
<keyword evidence="6" id="KW-1185">Reference proteome</keyword>
<dbReference type="Proteomes" id="UP000054007">
    <property type="component" value="Unassembled WGS sequence"/>
</dbReference>
<sequence>MEVGTNFAAKLEPYILMSKSVKGAAAAKLAQDATSAQGVFVFSELLDLPNIQELGSGDHAKALSLLQLFAYKTYRDYVAHKDQLPTLNAAQITKLKHLTIVSLATEKRILPYSELLVALDMTNVRELEDLIIDAIYLDMLRGRLDQKESQLEVEYTMGRDLEPGKLEATLAALRHWTATTSSVLETLDNKIIQVSRRAEHHKLAKDRQDKHVQDTLAEIAKEKDEKSGKGGNSLMSGSFMNTRSTRSMDKDRMDVDYDPSMEGKGKNRKPPQDSKPSRKRNRM</sequence>
<dbReference type="PANTHER" id="PTHR15350:SF5">
    <property type="entry name" value="COP9 SIGNALOSOME COMPLEX SUBUNIT 7"/>
    <property type="match status" value="1"/>
</dbReference>
<organism evidence="5 6">
    <name type="scientific">Cylindrobasidium torrendii FP15055 ss-10</name>
    <dbReference type="NCBI Taxonomy" id="1314674"/>
    <lineage>
        <taxon>Eukaryota</taxon>
        <taxon>Fungi</taxon>
        <taxon>Dikarya</taxon>
        <taxon>Basidiomycota</taxon>
        <taxon>Agaricomycotina</taxon>
        <taxon>Agaricomycetes</taxon>
        <taxon>Agaricomycetidae</taxon>
        <taxon>Agaricales</taxon>
        <taxon>Marasmiineae</taxon>
        <taxon>Physalacriaceae</taxon>
        <taxon>Cylindrobasidium</taxon>
    </lineage>
</organism>
<evidence type="ECO:0000313" key="5">
    <source>
        <dbReference type="EMBL" id="KIY65822.1"/>
    </source>
</evidence>
<protein>
    <recommendedName>
        <fullName evidence="4">PCI domain-containing protein</fullName>
    </recommendedName>
</protein>
<name>A0A0D7B5Q5_9AGAR</name>
<evidence type="ECO:0000256" key="1">
    <source>
        <dbReference type="ARBA" id="ARBA00008482"/>
    </source>
</evidence>
<evidence type="ECO:0000256" key="3">
    <source>
        <dbReference type="SAM" id="MobiDB-lite"/>
    </source>
</evidence>